<proteinExistence type="predicted"/>
<dbReference type="Proteomes" id="UP000050482">
    <property type="component" value="Unassembled WGS sequence"/>
</dbReference>
<dbReference type="EMBL" id="LJCO01000048">
    <property type="protein sequence ID" value="KPV43493.1"/>
    <property type="molecule type" value="Genomic_DNA"/>
</dbReference>
<feature type="compositionally biased region" description="Low complexity" evidence="1">
    <location>
        <begin position="161"/>
        <end position="214"/>
    </location>
</feature>
<name>A0A0N8PP69_9BACL</name>
<gene>
    <name evidence="2" type="ORF">AN477_11775</name>
</gene>
<dbReference type="PATRIC" id="fig|471514.4.peg.733"/>
<comment type="caution">
    <text evidence="2">The sequence shown here is derived from an EMBL/GenBank/DDBJ whole genome shotgun (WGS) entry which is preliminary data.</text>
</comment>
<protein>
    <submittedName>
        <fullName evidence="2">Uncharacterized protein</fullName>
    </submittedName>
</protein>
<dbReference type="AlphaFoldDB" id="A0A0N8PP69"/>
<evidence type="ECO:0000313" key="3">
    <source>
        <dbReference type="Proteomes" id="UP000050482"/>
    </source>
</evidence>
<accession>A0A0N8PP69</accession>
<keyword evidence="3" id="KW-1185">Reference proteome</keyword>
<evidence type="ECO:0000313" key="2">
    <source>
        <dbReference type="EMBL" id="KPV43493.1"/>
    </source>
</evidence>
<sequence length="220" mass="23786">MYGMYLVSLKRDWTGTIWNLKTNLNYVGNSQANIAQYVEQVTTDLSSTNDVVALTEQLYHEGYVTHNFVNDITQYFTPTSWKDISQQDQIQSLKLLLFHVVTQDTTSTPGQDDLITTEVDTITYTNAHYYWSSQTNDWTLLQDSGTGIWQVDNLQNLDNQSRSSSSGSSSSSSIGATGSPSGSSVNGSTGPTGSTNSTVSSGSSSIASGSGTTGETVRLL</sequence>
<feature type="region of interest" description="Disordered" evidence="1">
    <location>
        <begin position="158"/>
        <end position="220"/>
    </location>
</feature>
<evidence type="ECO:0000256" key="1">
    <source>
        <dbReference type="SAM" id="MobiDB-lite"/>
    </source>
</evidence>
<organism evidence="2 3">
    <name type="scientific">Alicyclobacillus ferrooxydans</name>
    <dbReference type="NCBI Taxonomy" id="471514"/>
    <lineage>
        <taxon>Bacteria</taxon>
        <taxon>Bacillati</taxon>
        <taxon>Bacillota</taxon>
        <taxon>Bacilli</taxon>
        <taxon>Bacillales</taxon>
        <taxon>Alicyclobacillaceae</taxon>
        <taxon>Alicyclobacillus</taxon>
    </lineage>
</organism>
<reference evidence="2 3" key="1">
    <citation type="submission" date="2015-09" db="EMBL/GenBank/DDBJ databases">
        <title>Draft genome sequence of Alicyclobacillus ferrooxydans DSM 22381.</title>
        <authorList>
            <person name="Hemp J."/>
        </authorList>
    </citation>
    <scope>NUCLEOTIDE SEQUENCE [LARGE SCALE GENOMIC DNA]</scope>
    <source>
        <strain evidence="2 3">TC-34</strain>
    </source>
</reference>